<dbReference type="EMBL" id="JAGTXB010000009">
    <property type="protein sequence ID" value="MBS0029338.1"/>
    <property type="molecule type" value="Genomic_DNA"/>
</dbReference>
<evidence type="ECO:0000256" key="1">
    <source>
        <dbReference type="SAM" id="SignalP"/>
    </source>
</evidence>
<keyword evidence="1" id="KW-0732">Signal</keyword>
<gene>
    <name evidence="2" type="ORF">KE626_18590</name>
</gene>
<evidence type="ECO:0000313" key="3">
    <source>
        <dbReference type="Proteomes" id="UP000676386"/>
    </source>
</evidence>
<comment type="caution">
    <text evidence="2">The sequence shown here is derived from an EMBL/GenBank/DDBJ whole genome shotgun (WGS) entry which is preliminary data.</text>
</comment>
<feature type="chain" id="PRO_5045366647" description="Lipoprotein" evidence="1">
    <location>
        <begin position="21"/>
        <end position="161"/>
    </location>
</feature>
<organism evidence="2 3">
    <name type="scientific">Chitinophaga hostae</name>
    <dbReference type="NCBI Taxonomy" id="2831022"/>
    <lineage>
        <taxon>Bacteria</taxon>
        <taxon>Pseudomonadati</taxon>
        <taxon>Bacteroidota</taxon>
        <taxon>Chitinophagia</taxon>
        <taxon>Chitinophagales</taxon>
        <taxon>Chitinophagaceae</taxon>
        <taxon>Chitinophaga</taxon>
    </lineage>
</organism>
<dbReference type="Proteomes" id="UP000676386">
    <property type="component" value="Unassembled WGS sequence"/>
</dbReference>
<dbReference type="RefSeq" id="WP_211974441.1">
    <property type="nucleotide sequence ID" value="NZ_CBFHAM010000054.1"/>
</dbReference>
<evidence type="ECO:0000313" key="2">
    <source>
        <dbReference type="EMBL" id="MBS0029338.1"/>
    </source>
</evidence>
<proteinExistence type="predicted"/>
<accession>A0ABS5J2P4</accession>
<sequence>MTPAQSLLAVLLSASISIVACNHKNEVPVITPEANALFISFGGGSMPRANTKKLQITPEASYEITITAQGSTSTRLADNIHDSLKQYLSSFPIASIKADSQIASYSQLGTADNAFQTFTSIQKAPADTTNISIDYGIHVPYMDDFQKKINQTIANCKLLGD</sequence>
<name>A0ABS5J2P4_9BACT</name>
<reference evidence="2 3" key="1">
    <citation type="submission" date="2021-04" db="EMBL/GenBank/DDBJ databases">
        <title>Chitinophaga sp. nov., isolated from the rhizosphere soil.</title>
        <authorList>
            <person name="He S."/>
        </authorList>
    </citation>
    <scope>NUCLEOTIDE SEQUENCE [LARGE SCALE GENOMIC DNA]</scope>
    <source>
        <strain evidence="2 3">2R12</strain>
    </source>
</reference>
<evidence type="ECO:0008006" key="4">
    <source>
        <dbReference type="Google" id="ProtNLM"/>
    </source>
</evidence>
<keyword evidence="3" id="KW-1185">Reference proteome</keyword>
<protein>
    <recommendedName>
        <fullName evidence="4">Lipoprotein</fullName>
    </recommendedName>
</protein>
<feature type="signal peptide" evidence="1">
    <location>
        <begin position="1"/>
        <end position="20"/>
    </location>
</feature>